<accession>A0ABU5TE06</accession>
<dbReference type="RefSeq" id="WP_323259613.1">
    <property type="nucleotide sequence ID" value="NZ_JAYGIE010000006.1"/>
</dbReference>
<protein>
    <submittedName>
        <fullName evidence="1">Uncharacterized protein</fullName>
    </submittedName>
</protein>
<sequence length="65" mass="7466">MDFYCTITRDRLSIPQTAIAPQKQSNSDRLSIPQPAIFYSSKMEGNAITTSVKLFRDLLYHSHFD</sequence>
<proteinExistence type="predicted"/>
<name>A0ABU5TE06_9CYAN</name>
<organism evidence="1 2">
    <name type="scientific">Pseudanabaena galeata UHCC 0370</name>
    <dbReference type="NCBI Taxonomy" id="3110310"/>
    <lineage>
        <taxon>Bacteria</taxon>
        <taxon>Bacillati</taxon>
        <taxon>Cyanobacteriota</taxon>
        <taxon>Cyanophyceae</taxon>
        <taxon>Pseudanabaenales</taxon>
        <taxon>Pseudanabaenaceae</taxon>
        <taxon>Pseudanabaena</taxon>
    </lineage>
</organism>
<dbReference type="Proteomes" id="UP001301388">
    <property type="component" value="Unassembled WGS sequence"/>
</dbReference>
<dbReference type="EMBL" id="JAYGIE010000006">
    <property type="protein sequence ID" value="MEA5476501.1"/>
    <property type="molecule type" value="Genomic_DNA"/>
</dbReference>
<keyword evidence="2" id="KW-1185">Reference proteome</keyword>
<comment type="caution">
    <text evidence="1">The sequence shown here is derived from an EMBL/GenBank/DDBJ whole genome shotgun (WGS) entry which is preliminary data.</text>
</comment>
<evidence type="ECO:0000313" key="1">
    <source>
        <dbReference type="EMBL" id="MEA5476501.1"/>
    </source>
</evidence>
<reference evidence="1 2" key="1">
    <citation type="submission" date="2023-12" db="EMBL/GenBank/DDBJ databases">
        <title>Baltic Sea Cyanobacteria.</title>
        <authorList>
            <person name="Delbaje E."/>
            <person name="Fewer D.P."/>
            <person name="Shishido T.K."/>
        </authorList>
    </citation>
    <scope>NUCLEOTIDE SEQUENCE [LARGE SCALE GENOMIC DNA]</scope>
    <source>
        <strain evidence="1 2">UHCC 0370</strain>
    </source>
</reference>
<gene>
    <name evidence="1" type="ORF">VB774_02610</name>
</gene>
<evidence type="ECO:0000313" key="2">
    <source>
        <dbReference type="Proteomes" id="UP001301388"/>
    </source>
</evidence>